<dbReference type="PANTHER" id="PTHR12326:SF12">
    <property type="entry name" value="PLECKSTRIN HOMOLOGY AND RUN DOMAIN CONTAINING M1"/>
    <property type="match status" value="1"/>
</dbReference>
<keyword evidence="4" id="KW-0677">Repeat</keyword>
<evidence type="ECO:0000256" key="4">
    <source>
        <dbReference type="ARBA" id="ARBA00022737"/>
    </source>
</evidence>
<evidence type="ECO:0000256" key="1">
    <source>
        <dbReference type="ARBA" id="ARBA00004603"/>
    </source>
</evidence>
<name>A0A1B6G787_9HEMI</name>
<dbReference type="InterPro" id="IPR037213">
    <property type="entry name" value="Run_dom_sf"/>
</dbReference>
<keyword evidence="5" id="KW-0967">Endosome</keyword>
<dbReference type="Pfam" id="PF02759">
    <property type="entry name" value="RUN"/>
    <property type="match status" value="1"/>
</dbReference>
<dbReference type="PANTHER" id="PTHR12326">
    <property type="entry name" value="PLECKSTRIN HOMOLOGY DOMAIN CONTAINING PROTEIN"/>
    <property type="match status" value="1"/>
</dbReference>
<keyword evidence="6" id="KW-0863">Zinc-finger</keyword>
<dbReference type="SMART" id="SM00593">
    <property type="entry name" value="RUN"/>
    <property type="match status" value="1"/>
</dbReference>
<evidence type="ECO:0000256" key="2">
    <source>
        <dbReference type="ARBA" id="ARBA00022553"/>
    </source>
</evidence>
<dbReference type="Gene3D" id="1.20.58.900">
    <property type="match status" value="1"/>
</dbReference>
<dbReference type="GO" id="GO:0005770">
    <property type="term" value="C:late endosome"/>
    <property type="evidence" value="ECO:0007669"/>
    <property type="project" value="UniProtKB-SubCell"/>
</dbReference>
<dbReference type="Pfam" id="PF13901">
    <property type="entry name" value="RH_dom"/>
    <property type="match status" value="1"/>
</dbReference>
<dbReference type="PROSITE" id="PS50826">
    <property type="entry name" value="RUN"/>
    <property type="match status" value="1"/>
</dbReference>
<dbReference type="InterPro" id="IPR004012">
    <property type="entry name" value="Run_dom"/>
</dbReference>
<keyword evidence="2" id="KW-0597">Phosphoprotein</keyword>
<feature type="domain" description="RUN" evidence="9">
    <location>
        <begin position="43"/>
        <end position="181"/>
    </location>
</feature>
<dbReference type="SUPFAM" id="SSF140741">
    <property type="entry name" value="RUN domain-like"/>
    <property type="match status" value="1"/>
</dbReference>
<keyword evidence="8" id="KW-0072">Autophagy</keyword>
<evidence type="ECO:0000259" key="9">
    <source>
        <dbReference type="PROSITE" id="PS50826"/>
    </source>
</evidence>
<evidence type="ECO:0000256" key="8">
    <source>
        <dbReference type="ARBA" id="ARBA00023006"/>
    </source>
</evidence>
<proteinExistence type="predicted"/>
<comment type="subcellular location">
    <subcellularLocation>
        <location evidence="1">Late endosome</location>
    </subcellularLocation>
</comment>
<evidence type="ECO:0000256" key="7">
    <source>
        <dbReference type="ARBA" id="ARBA00022833"/>
    </source>
</evidence>
<dbReference type="GO" id="GO:0006914">
    <property type="term" value="P:autophagy"/>
    <property type="evidence" value="ECO:0007669"/>
    <property type="project" value="UniProtKB-KW"/>
</dbReference>
<sequence length="671" mass="75725">MKSLFRNPILRSKDSILKESLQSQLVACVKDIQLDHAHSGRFQDSSEAADSLCTVLEAIFIHGIKETFADKMAIAIGDPDIRPEPNFWPALLVFSHRDLIDQIGRLYYVSTDVGRSRVWIRICLNDGLLTSYLQSMLAQNKSLGSFYKRSAYLRDTEVLDMCITLISGIESYSFNMIYNTSLLNTWPNPPLVMSGVWSPAMKACPITSGTDIARSLMAEDSASKVAEDSISSVISVASYYQSSLESNFDEEEALKIILGTDVEQNKSVEDLSSSPHNNIAIEIKVDESNVPDTTAVEPVANAEEIKPTEPEECSIIVEEKSTINDRIEEEKLPVVKHKKESKPEKRKLQSYHSLVESYNQSATTVSGLPDLKVLLQKFEPPSKPPTISTISSISSDSDSGDKFDFEIVTEHFDPTNIPEFRMLTKHIYRIATEHGLDAQNYICKTCDQHVGINFQPAKVCGLTGSYYCSDCFCPDPTNEYCVIPARVIYNWDFRRYSVSHKASEFLSQVHLYPMFDISLINPKIYSVVEEMSRLKELRVQLNFLQAYLLTCKGNVVESLQKQIWPREYLYENIHLYSLADLIQASSGILENTLQKVVDSSKNHVFSCTLCIQKGFICEICKDPKVIFPFDLDKTYRCKDCCGVYHDKCLQAGQLCPKCLRIQQRLLSTDSS</sequence>
<dbReference type="GO" id="GO:0008270">
    <property type="term" value="F:zinc ion binding"/>
    <property type="evidence" value="ECO:0007669"/>
    <property type="project" value="UniProtKB-KW"/>
</dbReference>
<dbReference type="InterPro" id="IPR047326">
    <property type="entry name" value="RUN_PLEKHM1"/>
</dbReference>
<evidence type="ECO:0000256" key="6">
    <source>
        <dbReference type="ARBA" id="ARBA00022771"/>
    </source>
</evidence>
<dbReference type="InterPro" id="IPR025258">
    <property type="entry name" value="RH_dom"/>
</dbReference>
<dbReference type="InterPro" id="IPR051366">
    <property type="entry name" value="DEF8"/>
</dbReference>
<protein>
    <recommendedName>
        <fullName evidence="9">RUN domain-containing protein</fullName>
    </recommendedName>
</protein>
<organism evidence="10">
    <name type="scientific">Cuerna arida</name>
    <dbReference type="NCBI Taxonomy" id="1464854"/>
    <lineage>
        <taxon>Eukaryota</taxon>
        <taxon>Metazoa</taxon>
        <taxon>Ecdysozoa</taxon>
        <taxon>Arthropoda</taxon>
        <taxon>Hexapoda</taxon>
        <taxon>Insecta</taxon>
        <taxon>Pterygota</taxon>
        <taxon>Neoptera</taxon>
        <taxon>Paraneoptera</taxon>
        <taxon>Hemiptera</taxon>
        <taxon>Auchenorrhyncha</taxon>
        <taxon>Membracoidea</taxon>
        <taxon>Cicadellidae</taxon>
        <taxon>Cicadellinae</taxon>
        <taxon>Proconiini</taxon>
        <taxon>Cuerna</taxon>
    </lineage>
</organism>
<gene>
    <name evidence="10" type="ORF">g.22800</name>
</gene>
<dbReference type="SMART" id="SM01175">
    <property type="entry name" value="DUF4206"/>
    <property type="match status" value="1"/>
</dbReference>
<keyword evidence="7" id="KW-0862">Zinc</keyword>
<dbReference type="EMBL" id="GECZ01011464">
    <property type="protein sequence ID" value="JAS58305.1"/>
    <property type="molecule type" value="Transcribed_RNA"/>
</dbReference>
<evidence type="ECO:0000256" key="5">
    <source>
        <dbReference type="ARBA" id="ARBA00022753"/>
    </source>
</evidence>
<evidence type="ECO:0000313" key="10">
    <source>
        <dbReference type="EMBL" id="JAS58305.1"/>
    </source>
</evidence>
<keyword evidence="3" id="KW-0479">Metal-binding</keyword>
<reference evidence="10" key="1">
    <citation type="submission" date="2015-11" db="EMBL/GenBank/DDBJ databases">
        <title>De novo transcriptome assembly of four potential Pierce s Disease insect vectors from Arizona vineyards.</title>
        <authorList>
            <person name="Tassone E.E."/>
        </authorList>
    </citation>
    <scope>NUCLEOTIDE SEQUENCE</scope>
</reference>
<dbReference type="CDD" id="cd17679">
    <property type="entry name" value="RUN_PLEKHM1"/>
    <property type="match status" value="1"/>
</dbReference>
<accession>A0A1B6G787</accession>
<dbReference type="AlphaFoldDB" id="A0A1B6G787"/>
<evidence type="ECO:0000256" key="3">
    <source>
        <dbReference type="ARBA" id="ARBA00022723"/>
    </source>
</evidence>